<protein>
    <recommendedName>
        <fullName evidence="3">MYND-type domain-containing protein</fullName>
    </recommendedName>
</protein>
<proteinExistence type="predicted"/>
<evidence type="ECO:0000313" key="2">
    <source>
        <dbReference type="Proteomes" id="UP000305067"/>
    </source>
</evidence>
<dbReference type="AlphaFoldDB" id="A0A5C3Q0G3"/>
<dbReference type="EMBL" id="ML178880">
    <property type="protein sequence ID" value="TFK95594.1"/>
    <property type="molecule type" value="Genomic_DNA"/>
</dbReference>
<organism evidence="1 2">
    <name type="scientific">Pterulicium gracile</name>
    <dbReference type="NCBI Taxonomy" id="1884261"/>
    <lineage>
        <taxon>Eukaryota</taxon>
        <taxon>Fungi</taxon>
        <taxon>Dikarya</taxon>
        <taxon>Basidiomycota</taxon>
        <taxon>Agaricomycotina</taxon>
        <taxon>Agaricomycetes</taxon>
        <taxon>Agaricomycetidae</taxon>
        <taxon>Agaricales</taxon>
        <taxon>Pleurotineae</taxon>
        <taxon>Pterulaceae</taxon>
        <taxon>Pterulicium</taxon>
    </lineage>
</organism>
<name>A0A5C3Q0G3_9AGAR</name>
<gene>
    <name evidence="1" type="ORF">BDV98DRAFT_641238</name>
</gene>
<accession>A0A5C3Q0G3</accession>
<keyword evidence="2" id="KW-1185">Reference proteome</keyword>
<dbReference type="Proteomes" id="UP000305067">
    <property type="component" value="Unassembled WGS sequence"/>
</dbReference>
<evidence type="ECO:0000313" key="1">
    <source>
        <dbReference type="EMBL" id="TFK95594.1"/>
    </source>
</evidence>
<evidence type="ECO:0008006" key="3">
    <source>
        <dbReference type="Google" id="ProtNLM"/>
    </source>
</evidence>
<dbReference type="OrthoDB" id="2998255at2759"/>
<sequence>MSSTIPFTPGPISSNFIVRNQYTKEYQRSIVMMTQVLELLTSSNRNSKLGSSSDATQFQLGEEHINHLSLCITLTITLLVRVFAKPEVLWNGAPDVGTVTTGTSDQTLHDAQCLVPSEQAALVHAMADFTFFRRTVEDVTNSISMLRDCSCDRTDPFIDAAHFQVPILPVAQHVPDEIQLCSLLFHIISQIILLPQLDIKKLTKITKSGVSVKDKDRAYTLLAHASYAGGDSVISTTRQLMITIFHSLPETFFELLLAAIARLPPSIRATVESRTYVDALNPIPSDHACENPMFIVGSLLLSAFASGEEEPPASLPVHVLRRVYDVLSEEGFPEFEKVAVIYLLFPAIRLRNFIRARGVADTAPIGEAMGFFLVKDKQIRKQHEQEEICVKHPQDGKKAFAWCAGCGVFCHCSIKFQKESWSKYDGAAHREVCKDMSALTELWGKTFPEASKNVDHFLPDWDVGVENMGMGRKLEILAYGEGLDLARIKQLLEETRLVYVDLLRELEYCNSKESRLS</sequence>
<reference evidence="1 2" key="1">
    <citation type="journal article" date="2019" name="Nat. Ecol. Evol.">
        <title>Megaphylogeny resolves global patterns of mushroom evolution.</title>
        <authorList>
            <person name="Varga T."/>
            <person name="Krizsan K."/>
            <person name="Foldi C."/>
            <person name="Dima B."/>
            <person name="Sanchez-Garcia M."/>
            <person name="Sanchez-Ramirez S."/>
            <person name="Szollosi G.J."/>
            <person name="Szarkandi J.G."/>
            <person name="Papp V."/>
            <person name="Albert L."/>
            <person name="Andreopoulos W."/>
            <person name="Angelini C."/>
            <person name="Antonin V."/>
            <person name="Barry K.W."/>
            <person name="Bougher N.L."/>
            <person name="Buchanan P."/>
            <person name="Buyck B."/>
            <person name="Bense V."/>
            <person name="Catcheside P."/>
            <person name="Chovatia M."/>
            <person name="Cooper J."/>
            <person name="Damon W."/>
            <person name="Desjardin D."/>
            <person name="Finy P."/>
            <person name="Geml J."/>
            <person name="Haridas S."/>
            <person name="Hughes K."/>
            <person name="Justo A."/>
            <person name="Karasinski D."/>
            <person name="Kautmanova I."/>
            <person name="Kiss B."/>
            <person name="Kocsube S."/>
            <person name="Kotiranta H."/>
            <person name="LaButti K.M."/>
            <person name="Lechner B.E."/>
            <person name="Liimatainen K."/>
            <person name="Lipzen A."/>
            <person name="Lukacs Z."/>
            <person name="Mihaltcheva S."/>
            <person name="Morgado L.N."/>
            <person name="Niskanen T."/>
            <person name="Noordeloos M.E."/>
            <person name="Ohm R.A."/>
            <person name="Ortiz-Santana B."/>
            <person name="Ovrebo C."/>
            <person name="Racz N."/>
            <person name="Riley R."/>
            <person name="Savchenko A."/>
            <person name="Shiryaev A."/>
            <person name="Soop K."/>
            <person name="Spirin V."/>
            <person name="Szebenyi C."/>
            <person name="Tomsovsky M."/>
            <person name="Tulloss R.E."/>
            <person name="Uehling J."/>
            <person name="Grigoriev I.V."/>
            <person name="Vagvolgyi C."/>
            <person name="Papp T."/>
            <person name="Martin F.M."/>
            <person name="Miettinen O."/>
            <person name="Hibbett D.S."/>
            <person name="Nagy L.G."/>
        </authorList>
    </citation>
    <scope>NUCLEOTIDE SEQUENCE [LARGE SCALE GENOMIC DNA]</scope>
    <source>
        <strain evidence="1 2">CBS 309.79</strain>
    </source>
</reference>